<comment type="caution">
    <text evidence="6">The sequence shown here is derived from an EMBL/GenBank/DDBJ whole genome shotgun (WGS) entry which is preliminary data.</text>
</comment>
<evidence type="ECO:0000313" key="6">
    <source>
        <dbReference type="EMBL" id="KAF2884613.1"/>
    </source>
</evidence>
<proteinExistence type="predicted"/>
<dbReference type="GO" id="GO:0030838">
    <property type="term" value="P:positive regulation of actin filament polymerization"/>
    <property type="evidence" value="ECO:0007669"/>
    <property type="project" value="TreeGrafter"/>
</dbReference>
<gene>
    <name evidence="6" type="ORF">ILUMI_21563</name>
</gene>
<dbReference type="GO" id="GO:0030036">
    <property type="term" value="P:actin cytoskeleton organization"/>
    <property type="evidence" value="ECO:0007669"/>
    <property type="project" value="InterPro"/>
</dbReference>
<feature type="domain" description="DAD" evidence="3">
    <location>
        <begin position="1085"/>
        <end position="1117"/>
    </location>
</feature>
<dbReference type="PANTHER" id="PTHR45725">
    <property type="entry name" value="FORMIN HOMOLOGY 2 FAMILY MEMBER"/>
    <property type="match status" value="1"/>
</dbReference>
<keyword evidence="1" id="KW-0175">Coiled coil</keyword>
<dbReference type="InterPro" id="IPR051425">
    <property type="entry name" value="Formin_Homology"/>
</dbReference>
<feature type="region of interest" description="Disordered" evidence="2">
    <location>
        <begin position="1037"/>
        <end position="1057"/>
    </location>
</feature>
<dbReference type="FunFam" id="1.20.58.2220:FF:000009">
    <property type="entry name" value="Disheveled-associated activator of morphogenesis"/>
    <property type="match status" value="1"/>
</dbReference>
<feature type="region of interest" description="Disordered" evidence="2">
    <location>
        <begin position="606"/>
        <end position="642"/>
    </location>
</feature>
<protein>
    <recommendedName>
        <fullName evidence="8">Disheveled-associated activator of morphogenesis 1</fullName>
    </recommendedName>
</protein>
<dbReference type="SMART" id="SM01139">
    <property type="entry name" value="Drf_FH3"/>
    <property type="match status" value="1"/>
</dbReference>
<dbReference type="PROSITE" id="PS51231">
    <property type="entry name" value="DAD"/>
    <property type="match status" value="1"/>
</dbReference>
<dbReference type="GO" id="GO:0031267">
    <property type="term" value="F:small GTPase binding"/>
    <property type="evidence" value="ECO:0007669"/>
    <property type="project" value="InterPro"/>
</dbReference>
<organism evidence="6 7">
    <name type="scientific">Ignelater luminosus</name>
    <name type="common">Cucubano</name>
    <name type="synonym">Pyrophorus luminosus</name>
    <dbReference type="NCBI Taxonomy" id="2038154"/>
    <lineage>
        <taxon>Eukaryota</taxon>
        <taxon>Metazoa</taxon>
        <taxon>Ecdysozoa</taxon>
        <taxon>Arthropoda</taxon>
        <taxon>Hexapoda</taxon>
        <taxon>Insecta</taxon>
        <taxon>Pterygota</taxon>
        <taxon>Neoptera</taxon>
        <taxon>Endopterygota</taxon>
        <taxon>Coleoptera</taxon>
        <taxon>Polyphaga</taxon>
        <taxon>Elateriformia</taxon>
        <taxon>Elateroidea</taxon>
        <taxon>Elateridae</taxon>
        <taxon>Agrypninae</taxon>
        <taxon>Pyrophorini</taxon>
        <taxon>Ignelater</taxon>
    </lineage>
</organism>
<dbReference type="Gene3D" id="1.20.58.2220">
    <property type="entry name" value="Formin, FH2 domain"/>
    <property type="match status" value="1"/>
</dbReference>
<evidence type="ECO:0008006" key="8">
    <source>
        <dbReference type="Google" id="ProtNLM"/>
    </source>
</evidence>
<dbReference type="Pfam" id="PF02181">
    <property type="entry name" value="FH2"/>
    <property type="match status" value="1"/>
</dbReference>
<feature type="domain" description="GBD/FH3" evidence="4">
    <location>
        <begin position="89"/>
        <end position="462"/>
    </location>
</feature>
<dbReference type="InterPro" id="IPR014768">
    <property type="entry name" value="GBD/FH3_dom"/>
</dbReference>
<dbReference type="Gene3D" id="1.25.10.10">
    <property type="entry name" value="Leucine-rich Repeat Variant"/>
    <property type="match status" value="1"/>
</dbReference>
<evidence type="ECO:0000259" key="5">
    <source>
        <dbReference type="PROSITE" id="PS51444"/>
    </source>
</evidence>
<dbReference type="AlphaFoldDB" id="A0A8K0CHH3"/>
<dbReference type="Proteomes" id="UP000801492">
    <property type="component" value="Unassembled WGS sequence"/>
</dbReference>
<dbReference type="GO" id="GO:0003779">
    <property type="term" value="F:actin binding"/>
    <property type="evidence" value="ECO:0007669"/>
    <property type="project" value="InterPro"/>
</dbReference>
<feature type="compositionally biased region" description="Polar residues" evidence="2">
    <location>
        <begin position="1120"/>
        <end position="1131"/>
    </location>
</feature>
<evidence type="ECO:0000259" key="4">
    <source>
        <dbReference type="PROSITE" id="PS51232"/>
    </source>
</evidence>
<evidence type="ECO:0000313" key="7">
    <source>
        <dbReference type="Proteomes" id="UP000801492"/>
    </source>
</evidence>
<dbReference type="SMART" id="SM01140">
    <property type="entry name" value="Drf_GBD"/>
    <property type="match status" value="1"/>
</dbReference>
<dbReference type="SUPFAM" id="SSF101447">
    <property type="entry name" value="Formin homology 2 domain (FH2 domain)"/>
    <property type="match status" value="1"/>
</dbReference>
<dbReference type="OrthoDB" id="1104827at2759"/>
<dbReference type="InterPro" id="IPR015425">
    <property type="entry name" value="FH2_Formin"/>
</dbReference>
<name>A0A8K0CHH3_IGNLU</name>
<dbReference type="EMBL" id="VTPC01090150">
    <property type="protein sequence ID" value="KAF2884613.1"/>
    <property type="molecule type" value="Genomic_DNA"/>
</dbReference>
<dbReference type="InterPro" id="IPR010472">
    <property type="entry name" value="FH3_dom"/>
</dbReference>
<dbReference type="FunFam" id="1.25.10.10:FF:000800">
    <property type="entry name" value="Disheveled-associated activator of morphogenesis"/>
    <property type="match status" value="1"/>
</dbReference>
<reference evidence="6" key="1">
    <citation type="submission" date="2019-08" db="EMBL/GenBank/DDBJ databases">
        <title>The genome of the North American firefly Photinus pyralis.</title>
        <authorList>
            <consortium name="Photinus pyralis genome working group"/>
            <person name="Fallon T.R."/>
            <person name="Sander Lower S.E."/>
            <person name="Weng J.-K."/>
        </authorList>
    </citation>
    <scope>NUCLEOTIDE SEQUENCE</scope>
    <source>
        <strain evidence="6">TRF0915ILg1</strain>
        <tissue evidence="6">Whole body</tissue>
    </source>
</reference>
<dbReference type="PANTHER" id="PTHR45725:SF1">
    <property type="entry name" value="DISHEVELLED ASSOCIATED ACTIVATOR OF MORPHOGENESIS, ISOFORM D"/>
    <property type="match status" value="1"/>
</dbReference>
<feature type="region of interest" description="Disordered" evidence="2">
    <location>
        <begin position="1110"/>
        <end position="1150"/>
    </location>
</feature>
<dbReference type="Gene3D" id="1.10.238.150">
    <property type="entry name" value="Formin, FH3 diaphanous domain"/>
    <property type="match status" value="1"/>
</dbReference>
<dbReference type="InterPro" id="IPR014767">
    <property type="entry name" value="DAD_dom"/>
</dbReference>
<feature type="coiled-coil region" evidence="1">
    <location>
        <begin position="485"/>
        <end position="547"/>
    </location>
</feature>
<accession>A0A8K0CHH3</accession>
<dbReference type="PROSITE" id="PS51444">
    <property type="entry name" value="FH2"/>
    <property type="match status" value="1"/>
</dbReference>
<feature type="compositionally biased region" description="Pro residues" evidence="2">
    <location>
        <begin position="615"/>
        <end position="642"/>
    </location>
</feature>
<dbReference type="InterPro" id="IPR042201">
    <property type="entry name" value="FH2_Formin_sf"/>
</dbReference>
<dbReference type="InterPro" id="IPR010473">
    <property type="entry name" value="GTPase-bd"/>
</dbReference>
<dbReference type="Pfam" id="PF06367">
    <property type="entry name" value="Drf_FH3"/>
    <property type="match status" value="1"/>
</dbReference>
<dbReference type="SUPFAM" id="SSF48371">
    <property type="entry name" value="ARM repeat"/>
    <property type="match status" value="1"/>
</dbReference>
<keyword evidence="7" id="KW-1185">Reference proteome</keyword>
<dbReference type="InterPro" id="IPR016024">
    <property type="entry name" value="ARM-type_fold"/>
</dbReference>
<dbReference type="PROSITE" id="PS51232">
    <property type="entry name" value="GBD_FH3"/>
    <property type="match status" value="1"/>
</dbReference>
<dbReference type="InterPro" id="IPR011989">
    <property type="entry name" value="ARM-like"/>
</dbReference>
<dbReference type="SMART" id="SM00498">
    <property type="entry name" value="FH2"/>
    <property type="match status" value="1"/>
</dbReference>
<sequence>MCSKEQISEIMDKIHTGLPKCSLKIPAVKLPPWDSLTSALPRLHCPAMPAVRSRRGWCGCLQDDEPPEITYCVVENTGTLSLQALTPTQPMPAQDELDAKFAELVEELDLTAPNKAAMMNLPPQKKWQIYCSRKGGEDTVDQAHVPEHYIERLRTLATLQYPENNIDEDVRSRTKQIDGLKTALRTSTHSFVIKFIELDGLPALLEFLERMDYSTAESSIHTSIIGCVKALMNNSTGRAHVLAHPTSINTIAQSLSTENIKTKIAVLEILGAVCLVSGGHKKVLDAMLHYQKYAFERTRFQGIINDLDRDVGKYRDEVNLKTAIMSFINAMLNYGIGQENLEFRLHLRYEFLMLGIQPIIDKLRRHENETLDRHLDFFEMVRNEDEKELARKFEQEHVDTKSATAMFELIRKKLSHTSAYPHLLSMLEHCLLIPLDYGSHPQHWLLFDRLVQQIVLQQNETNDTTKLRDPDVAPIDINVKEIVHLLAKEEELVEARKKAEELEHENVDLSNRLAKKEQELDQRTQEKEDCESSLARIKERLEKETAAHIETRQRLGELEYRAADLDRQISCERGERFRLERLVSSGSIPDDAKVIGLQSGVDVNNIDFKSGFNSGPPPPPPLAPPPPPAPGPPPPPCAPMAPPAAPLKIEIVKKNIPQPSNPLKSFNWSKLPEAKVSGTIWSELDDTKLYSTMELDCIDKLFCAYQKNGVAVSNDGSIEDLRQLGKNRNKVLSVIDGRRAQNCTILLSKLKMSDEDISKAILSMDSKEQLPIDMVEQLLKFTPSPEEQTLLEEHSNDIDSLARADRFLYEISKVPHYEQRLRSLHYKKRFQVTLNEILPRISSVMEASREVARSRRLRRLLEIVLALGNYMNRGARGNAIGFRLASLNRLADTKSSAAKGTTLLHYLVQILEKKFKDVLRLEEDVPHIHESAKVSLGELTKDMAQLRAGLKDVAREIEFHRGQSPLANDKFVPVMREFQATATCRLAEIEDQFQDMKTRFERAVRLFGEDPTCMQPDEFFGIFDSFLTSFAEARQDNENMRKRQEEEEKRAKQEADLKKLTLERKHTREGILSAINKNINLKNGDNGAKGEFDDLISALRTGDVFGEDMAKFKRSRKNRTGSSGNSPPRRNSVNREDSRERVISGTGRRQ</sequence>
<dbReference type="Pfam" id="PF06371">
    <property type="entry name" value="Drf_GBD"/>
    <property type="match status" value="1"/>
</dbReference>
<feature type="compositionally biased region" description="Basic and acidic residues" evidence="2">
    <location>
        <begin position="1133"/>
        <end position="1142"/>
    </location>
</feature>
<evidence type="ECO:0000259" key="3">
    <source>
        <dbReference type="PROSITE" id="PS51231"/>
    </source>
</evidence>
<evidence type="ECO:0000256" key="2">
    <source>
        <dbReference type="SAM" id="MobiDB-lite"/>
    </source>
</evidence>
<feature type="domain" description="FH2" evidence="5">
    <location>
        <begin position="653"/>
        <end position="1056"/>
    </location>
</feature>
<evidence type="ECO:0000256" key="1">
    <source>
        <dbReference type="SAM" id="Coils"/>
    </source>
</evidence>